<dbReference type="Proteomes" id="UP000077521">
    <property type="component" value="Unassembled WGS sequence"/>
</dbReference>
<name>A0A8T8TAA0_9BASI</name>
<dbReference type="EMBL" id="LWDF02000073">
    <property type="protein sequence ID" value="KAE8258356.1"/>
    <property type="molecule type" value="Genomic_DNA"/>
</dbReference>
<keyword evidence="2" id="KW-1185">Reference proteome</keyword>
<accession>A0A8T8TAA0</accession>
<comment type="caution">
    <text evidence="1">The sequence shown here is derived from an EMBL/GenBank/DDBJ whole genome shotgun (WGS) entry which is preliminary data.</text>
</comment>
<reference evidence="1" key="2">
    <citation type="journal article" date="2019" name="IMA Fungus">
        <title>Genome sequencing and comparison of five Tilletia species to identify candidate genes for the detection of regulated species infecting wheat.</title>
        <authorList>
            <person name="Nguyen H.D.T."/>
            <person name="Sultana T."/>
            <person name="Kesanakurti P."/>
            <person name="Hambleton S."/>
        </authorList>
    </citation>
    <scope>NUCLEOTIDE SEQUENCE</scope>
    <source>
        <strain evidence="1">DAOMC 236416</strain>
    </source>
</reference>
<gene>
    <name evidence="1" type="ORF">A4X13_0g1728</name>
</gene>
<evidence type="ECO:0000313" key="2">
    <source>
        <dbReference type="Proteomes" id="UP000077521"/>
    </source>
</evidence>
<reference evidence="1" key="1">
    <citation type="submission" date="2016-04" db="EMBL/GenBank/DDBJ databases">
        <authorList>
            <person name="Nguyen H.D."/>
            <person name="Samba Siva P."/>
            <person name="Cullis J."/>
            <person name="Levesque C.A."/>
            <person name="Hambleton S."/>
        </authorList>
    </citation>
    <scope>NUCLEOTIDE SEQUENCE</scope>
    <source>
        <strain evidence="1">DAOMC 236416</strain>
    </source>
</reference>
<dbReference type="AlphaFoldDB" id="A0A8T8TAA0"/>
<protein>
    <submittedName>
        <fullName evidence="1">Uncharacterized protein</fullName>
    </submittedName>
</protein>
<proteinExistence type="predicted"/>
<organism evidence="1 2">
    <name type="scientific">Tilletia indica</name>
    <dbReference type="NCBI Taxonomy" id="43049"/>
    <lineage>
        <taxon>Eukaryota</taxon>
        <taxon>Fungi</taxon>
        <taxon>Dikarya</taxon>
        <taxon>Basidiomycota</taxon>
        <taxon>Ustilaginomycotina</taxon>
        <taxon>Exobasidiomycetes</taxon>
        <taxon>Tilletiales</taxon>
        <taxon>Tilletiaceae</taxon>
        <taxon>Tilletia</taxon>
    </lineage>
</organism>
<sequence>MRLRDVYSAQLEPLELHLQSPRLHLQRPAGGAWPFGGQEHAQRSSRDLSTTAIEPIILGCDPNLINRVSRSQPNLSRTARPLRLKSIDNLMTKATSDMVHGY</sequence>
<evidence type="ECO:0000313" key="1">
    <source>
        <dbReference type="EMBL" id="KAE8258356.1"/>
    </source>
</evidence>